<sequence length="415" mass="46574">MASSCFEKPQEEEDHIEDEPYVYVEPPLFDASILTPAQLVTLNELQKKYPGSAKTSLARRIRVELIRDQAELEGREVTQYEFDVAYALKEVMYWVPPPQLEGICISTLELQLEDICLPCVEDIASDLDSLVLVTECLDLICETRKLDELRVEKLVKDHIEVCFDKNYLCASIDLESEFLILDELRPLLELPDLGDELDVDRFLLEIENPHVKDNHENENIVFYLIDGDRVNYFVKTSFESVVDYRLGLPWSSGEAGFICSSQPSRLGRSSPYGMDLLPVLVGGTGVRYLLLVSSSLSVGVFQFWSFGLGLGGYVGVLLLSVGGGASVAWVQPLSCSGKFCRWFSVTDVCGAKIFWISQPGSVVWRFSTSSFSPNKSFVLERTLSAALKLWTSDYSIGFMFVALLMVNRCRIEAAI</sequence>
<keyword evidence="1" id="KW-0472">Membrane</keyword>
<organism evidence="2 3">
    <name type="scientific">Brassica cretica</name>
    <name type="common">Mustard</name>
    <dbReference type="NCBI Taxonomy" id="69181"/>
    <lineage>
        <taxon>Eukaryota</taxon>
        <taxon>Viridiplantae</taxon>
        <taxon>Streptophyta</taxon>
        <taxon>Embryophyta</taxon>
        <taxon>Tracheophyta</taxon>
        <taxon>Spermatophyta</taxon>
        <taxon>Magnoliopsida</taxon>
        <taxon>eudicotyledons</taxon>
        <taxon>Gunneridae</taxon>
        <taxon>Pentapetalae</taxon>
        <taxon>rosids</taxon>
        <taxon>malvids</taxon>
        <taxon>Brassicales</taxon>
        <taxon>Brassicaceae</taxon>
        <taxon>Brassiceae</taxon>
        <taxon>Brassica</taxon>
    </lineage>
</organism>
<evidence type="ECO:0000256" key="1">
    <source>
        <dbReference type="SAM" id="Phobius"/>
    </source>
</evidence>
<keyword evidence="1" id="KW-0812">Transmembrane</keyword>
<evidence type="ECO:0000313" key="2">
    <source>
        <dbReference type="EMBL" id="KAF3570848.1"/>
    </source>
</evidence>
<evidence type="ECO:0000313" key="3">
    <source>
        <dbReference type="Proteomes" id="UP000712600"/>
    </source>
</evidence>
<proteinExistence type="predicted"/>
<name>A0A8S9RDD0_BRACR</name>
<protein>
    <submittedName>
        <fullName evidence="2">Uncharacterized protein</fullName>
    </submittedName>
</protein>
<reference evidence="2" key="1">
    <citation type="submission" date="2019-12" db="EMBL/GenBank/DDBJ databases">
        <title>Genome sequencing and annotation of Brassica cretica.</title>
        <authorList>
            <person name="Studholme D.J."/>
            <person name="Sarris P."/>
        </authorList>
    </citation>
    <scope>NUCLEOTIDE SEQUENCE</scope>
    <source>
        <strain evidence="2">PFS-109/04</strain>
        <tissue evidence="2">Leaf</tissue>
    </source>
</reference>
<accession>A0A8S9RDD0</accession>
<gene>
    <name evidence="2" type="ORF">F2Q69_00061758</name>
</gene>
<feature type="transmembrane region" description="Helical" evidence="1">
    <location>
        <begin position="276"/>
        <end position="304"/>
    </location>
</feature>
<feature type="transmembrane region" description="Helical" evidence="1">
    <location>
        <begin position="387"/>
        <end position="406"/>
    </location>
</feature>
<dbReference type="Proteomes" id="UP000712600">
    <property type="component" value="Unassembled WGS sequence"/>
</dbReference>
<keyword evidence="1" id="KW-1133">Transmembrane helix</keyword>
<feature type="transmembrane region" description="Helical" evidence="1">
    <location>
        <begin position="310"/>
        <end position="330"/>
    </location>
</feature>
<dbReference type="EMBL" id="QGKX02000095">
    <property type="protein sequence ID" value="KAF3570848.1"/>
    <property type="molecule type" value="Genomic_DNA"/>
</dbReference>
<dbReference type="AlphaFoldDB" id="A0A8S9RDD0"/>
<comment type="caution">
    <text evidence="2">The sequence shown here is derived from an EMBL/GenBank/DDBJ whole genome shotgun (WGS) entry which is preliminary data.</text>
</comment>